<dbReference type="AlphaFoldDB" id="A0A9Q4C4M2"/>
<dbReference type="GO" id="GO:0009269">
    <property type="term" value="P:response to desiccation"/>
    <property type="evidence" value="ECO:0007669"/>
    <property type="project" value="InterPro"/>
</dbReference>
<dbReference type="Gene3D" id="2.60.40.10">
    <property type="entry name" value="Immunoglobulins"/>
    <property type="match status" value="2"/>
</dbReference>
<sequence>MELPLDAPLVRRITNDWGEITDDYSEIRTRVVLDGASLVDVHVKGVGLRYDATMNGIEVARSQKKGVSLNRRNTTIHLNARIHRDRLLEWWRTHVNNGERTDLVIRPHLTVDLPSVDLSAIDFAGVLPTRTGVDSFSVETPNYTSGFTTSIADSVRTREAMRVKVLGKTVFAVQNVDAWWGTADDDETPLDVRVSLRNPNPFAVGFEDLGYTVNMNGIDLSDGTVDDFTLPARGSKTVGSRAVLDNQRIADWWASHLRRDERTSTEITFDGTVTALGLSRDVGGRSYTDSFETDLFAGGLPS</sequence>
<dbReference type="EMBL" id="RKLV01000005">
    <property type="protein sequence ID" value="MCX2818849.1"/>
    <property type="molecule type" value="Genomic_DNA"/>
</dbReference>
<evidence type="ECO:0000313" key="3">
    <source>
        <dbReference type="Proteomes" id="UP001149411"/>
    </source>
</evidence>
<organism evidence="2 3">
    <name type="scientific">Halorutilus salinus</name>
    <dbReference type="NCBI Taxonomy" id="2487751"/>
    <lineage>
        <taxon>Archaea</taxon>
        <taxon>Methanobacteriati</taxon>
        <taxon>Methanobacteriota</taxon>
        <taxon>Stenosarchaea group</taxon>
        <taxon>Halobacteria</taxon>
        <taxon>Halorutilales</taxon>
        <taxon>Halorutilaceae</taxon>
        <taxon>Halorutilus</taxon>
    </lineage>
</organism>
<dbReference type="SMART" id="SM00769">
    <property type="entry name" value="WHy"/>
    <property type="match status" value="1"/>
</dbReference>
<dbReference type="Proteomes" id="UP001149411">
    <property type="component" value="Unassembled WGS sequence"/>
</dbReference>
<feature type="domain" description="Water stress and hypersensitive response" evidence="1">
    <location>
        <begin position="173"/>
        <end position="296"/>
    </location>
</feature>
<protein>
    <submittedName>
        <fullName evidence="2">LEA type 2 family protein</fullName>
    </submittedName>
</protein>
<reference evidence="2" key="1">
    <citation type="submission" date="2022-09" db="EMBL/GenBank/DDBJ databases">
        <title>Haloadaptaus new haloarchaeum isolated from saline soil.</title>
        <authorList>
            <person name="Duran-Viseras A."/>
            <person name="Sanchez-Porro C."/>
            <person name="Ventosa A."/>
        </authorList>
    </citation>
    <scope>NUCLEOTIDE SEQUENCE</scope>
    <source>
        <strain evidence="2">F3-133</strain>
    </source>
</reference>
<accession>A0A9Q4C4M2</accession>
<evidence type="ECO:0000313" key="2">
    <source>
        <dbReference type="EMBL" id="MCX2818849.1"/>
    </source>
</evidence>
<dbReference type="RefSeq" id="WP_266086692.1">
    <property type="nucleotide sequence ID" value="NZ_RKLV01000005.1"/>
</dbReference>
<keyword evidence="3" id="KW-1185">Reference proteome</keyword>
<dbReference type="Pfam" id="PF03168">
    <property type="entry name" value="LEA_2"/>
    <property type="match status" value="1"/>
</dbReference>
<name>A0A9Q4C4M2_9EURY</name>
<proteinExistence type="predicted"/>
<dbReference type="InterPro" id="IPR013990">
    <property type="entry name" value="WHy-dom"/>
</dbReference>
<dbReference type="InterPro" id="IPR004864">
    <property type="entry name" value="LEA_2"/>
</dbReference>
<dbReference type="SUPFAM" id="SSF117070">
    <property type="entry name" value="LEA14-like"/>
    <property type="match status" value="1"/>
</dbReference>
<gene>
    <name evidence="2" type="ORF">EGH25_05745</name>
</gene>
<dbReference type="InterPro" id="IPR013783">
    <property type="entry name" value="Ig-like_fold"/>
</dbReference>
<evidence type="ECO:0000259" key="1">
    <source>
        <dbReference type="SMART" id="SM00769"/>
    </source>
</evidence>
<comment type="caution">
    <text evidence="2">The sequence shown here is derived from an EMBL/GenBank/DDBJ whole genome shotgun (WGS) entry which is preliminary data.</text>
</comment>